<sequence>FLCPHAGQFICKFTNLVFDMEGKGEVLYRIVPWDDSVLDGLGQKEPAGPLYSIECLEGSIRHLHFPHCET</sequence>
<accession>A0A8J4TFG5</accession>
<dbReference type="OrthoDB" id="8891580at2759"/>
<name>A0A8J4TFG5_CLAMG</name>
<reference evidence="4" key="1">
    <citation type="submission" date="2020-07" db="EMBL/GenBank/DDBJ databases">
        <title>Clarias magur genome sequencing, assembly and annotation.</title>
        <authorList>
            <person name="Kushwaha B."/>
            <person name="Kumar R."/>
            <person name="Das P."/>
            <person name="Joshi C.G."/>
            <person name="Kumar D."/>
            <person name="Nagpure N.S."/>
            <person name="Pandey M."/>
            <person name="Agarwal S."/>
            <person name="Srivastava S."/>
            <person name="Singh M."/>
            <person name="Sahoo L."/>
            <person name="Jayasankar P."/>
            <person name="Meher P.K."/>
            <person name="Koringa P.G."/>
            <person name="Iquebal M.A."/>
            <person name="Das S.P."/>
            <person name="Bit A."/>
            <person name="Patnaik S."/>
            <person name="Patel N."/>
            <person name="Shah T.M."/>
            <person name="Hinsu A."/>
            <person name="Jena J.K."/>
        </authorList>
    </citation>
    <scope>NUCLEOTIDE SEQUENCE</scope>
    <source>
        <strain evidence="4">CIFAMagur01</strain>
        <tissue evidence="4">Testis</tissue>
    </source>
</reference>
<keyword evidence="2" id="KW-0963">Cytoplasm</keyword>
<evidence type="ECO:0000313" key="4">
    <source>
        <dbReference type="EMBL" id="KAF5896561.1"/>
    </source>
</evidence>
<dbReference type="GO" id="GO:0005829">
    <property type="term" value="C:cytosol"/>
    <property type="evidence" value="ECO:0007669"/>
    <property type="project" value="UniProtKB-SubCell"/>
</dbReference>
<protein>
    <submittedName>
        <fullName evidence="4">NACHT, LRR and PYD domains-containing protein 1b allele 2-like</fullName>
    </submittedName>
</protein>
<comment type="subcellular location">
    <subcellularLocation>
        <location evidence="1">Cytoplasm</location>
        <location evidence="1">Cytosol</location>
    </subcellularLocation>
</comment>
<evidence type="ECO:0000259" key="3">
    <source>
        <dbReference type="PROSITE" id="PS51830"/>
    </source>
</evidence>
<feature type="non-terminal residue" evidence="4">
    <location>
        <position position="1"/>
    </location>
</feature>
<dbReference type="AlphaFoldDB" id="A0A8J4TFG5"/>
<feature type="domain" description="FIIND" evidence="3">
    <location>
        <begin position="1"/>
        <end position="70"/>
    </location>
</feature>
<dbReference type="EMBL" id="QNUK01000271">
    <property type="protein sequence ID" value="KAF5896561.1"/>
    <property type="molecule type" value="Genomic_DNA"/>
</dbReference>
<keyword evidence="5" id="KW-1185">Reference proteome</keyword>
<dbReference type="InterPro" id="IPR025307">
    <property type="entry name" value="FIIND_dom"/>
</dbReference>
<evidence type="ECO:0000256" key="2">
    <source>
        <dbReference type="ARBA" id="ARBA00022490"/>
    </source>
</evidence>
<proteinExistence type="predicted"/>
<comment type="caution">
    <text evidence="4">The sequence shown here is derived from an EMBL/GenBank/DDBJ whole genome shotgun (WGS) entry which is preliminary data.</text>
</comment>
<evidence type="ECO:0000313" key="5">
    <source>
        <dbReference type="Proteomes" id="UP000727407"/>
    </source>
</evidence>
<evidence type="ECO:0000256" key="1">
    <source>
        <dbReference type="ARBA" id="ARBA00004514"/>
    </source>
</evidence>
<feature type="non-terminal residue" evidence="4">
    <location>
        <position position="70"/>
    </location>
</feature>
<dbReference type="Proteomes" id="UP000727407">
    <property type="component" value="Unassembled WGS sequence"/>
</dbReference>
<dbReference type="PROSITE" id="PS51830">
    <property type="entry name" value="FIIND"/>
    <property type="match status" value="1"/>
</dbReference>
<gene>
    <name evidence="4" type="ORF">DAT39_013722</name>
</gene>
<dbReference type="Pfam" id="PF13553">
    <property type="entry name" value="FIIND"/>
    <property type="match status" value="1"/>
</dbReference>
<organism evidence="4 5">
    <name type="scientific">Clarias magur</name>
    <name type="common">Asian catfish</name>
    <name type="synonym">Macropteronotus magur</name>
    <dbReference type="NCBI Taxonomy" id="1594786"/>
    <lineage>
        <taxon>Eukaryota</taxon>
        <taxon>Metazoa</taxon>
        <taxon>Chordata</taxon>
        <taxon>Craniata</taxon>
        <taxon>Vertebrata</taxon>
        <taxon>Euteleostomi</taxon>
        <taxon>Actinopterygii</taxon>
        <taxon>Neopterygii</taxon>
        <taxon>Teleostei</taxon>
        <taxon>Ostariophysi</taxon>
        <taxon>Siluriformes</taxon>
        <taxon>Clariidae</taxon>
        <taxon>Clarias</taxon>
    </lineage>
</organism>